<dbReference type="WBParaSite" id="Minc3s00680g15998">
    <property type="protein sequence ID" value="Minc3s00680g15998"/>
    <property type="gene ID" value="Minc3s00680g15998"/>
</dbReference>
<name>A0A914LTV5_MELIC</name>
<reference evidence="4" key="1">
    <citation type="submission" date="2022-11" db="UniProtKB">
        <authorList>
            <consortium name="WormBaseParasite"/>
        </authorList>
    </citation>
    <scope>IDENTIFICATION</scope>
</reference>
<feature type="signal peptide" evidence="2">
    <location>
        <begin position="1"/>
        <end position="25"/>
    </location>
</feature>
<keyword evidence="1" id="KW-0472">Membrane</keyword>
<evidence type="ECO:0000313" key="4">
    <source>
        <dbReference type="WBParaSite" id="Minc3s00680g15998"/>
    </source>
</evidence>
<protein>
    <submittedName>
        <fullName evidence="4">Uncharacterized protein</fullName>
    </submittedName>
</protein>
<sequence>MTIFKLSGIFILFLLILNYIQKTEGVKDKKTGKEKKPTGKIYVGEFPIEIPYEGSSSSKNENKKGKRYSHCLIIKLTSPLFHIKKKKLFIQMFKCFLILQKTIPISTINNFLLMDSNSLLNNYLLITTLNNFHLTDNMPIPILAPLFMDFLVISLLLAFMIQSLPPSLLIIC</sequence>
<organism evidence="3 4">
    <name type="scientific">Meloidogyne incognita</name>
    <name type="common">Southern root-knot nematode worm</name>
    <name type="synonym">Oxyuris incognita</name>
    <dbReference type="NCBI Taxonomy" id="6306"/>
    <lineage>
        <taxon>Eukaryota</taxon>
        <taxon>Metazoa</taxon>
        <taxon>Ecdysozoa</taxon>
        <taxon>Nematoda</taxon>
        <taxon>Chromadorea</taxon>
        <taxon>Rhabditida</taxon>
        <taxon>Tylenchina</taxon>
        <taxon>Tylenchomorpha</taxon>
        <taxon>Tylenchoidea</taxon>
        <taxon>Meloidogynidae</taxon>
        <taxon>Meloidogyninae</taxon>
        <taxon>Meloidogyne</taxon>
        <taxon>Meloidogyne incognita group</taxon>
    </lineage>
</organism>
<keyword evidence="2" id="KW-0732">Signal</keyword>
<keyword evidence="1" id="KW-1133">Transmembrane helix</keyword>
<evidence type="ECO:0000256" key="2">
    <source>
        <dbReference type="SAM" id="SignalP"/>
    </source>
</evidence>
<evidence type="ECO:0000256" key="1">
    <source>
        <dbReference type="SAM" id="Phobius"/>
    </source>
</evidence>
<keyword evidence="3" id="KW-1185">Reference proteome</keyword>
<keyword evidence="1" id="KW-0812">Transmembrane</keyword>
<feature type="transmembrane region" description="Helical" evidence="1">
    <location>
        <begin position="142"/>
        <end position="161"/>
    </location>
</feature>
<dbReference type="Proteomes" id="UP000887563">
    <property type="component" value="Unplaced"/>
</dbReference>
<evidence type="ECO:0000313" key="3">
    <source>
        <dbReference type="Proteomes" id="UP000887563"/>
    </source>
</evidence>
<dbReference type="AlphaFoldDB" id="A0A914LTV5"/>
<feature type="chain" id="PRO_5036689476" evidence="2">
    <location>
        <begin position="26"/>
        <end position="172"/>
    </location>
</feature>
<accession>A0A914LTV5</accession>
<proteinExistence type="predicted"/>